<dbReference type="InterPro" id="IPR003787">
    <property type="entry name" value="Sulphur_relay_DsrE/F-like"/>
</dbReference>
<dbReference type="EC" id="2.8.1.-" evidence="6"/>
<dbReference type="PATRIC" id="fig|1199245.3.peg.488"/>
<dbReference type="SUPFAM" id="SSF75169">
    <property type="entry name" value="DsrEFH-like"/>
    <property type="match status" value="1"/>
</dbReference>
<evidence type="ECO:0000256" key="7">
    <source>
        <dbReference type="SAM" id="Phobius"/>
    </source>
</evidence>
<feature type="transmembrane region" description="Helical" evidence="7">
    <location>
        <begin position="22"/>
        <end position="42"/>
    </location>
</feature>
<dbReference type="PANTHER" id="PTHR34874">
    <property type="entry name" value="PROTEIN YCHN"/>
    <property type="match status" value="1"/>
</dbReference>
<keyword evidence="9" id="KW-1185">Reference proteome</keyword>
<dbReference type="FunFam" id="3.40.1260.10:FF:000001">
    <property type="entry name" value="Sulfurtransferase TusD"/>
    <property type="match status" value="1"/>
</dbReference>
<dbReference type="NCBIfam" id="TIGR03012">
    <property type="entry name" value="sulf_tusD_dsrE"/>
    <property type="match status" value="1"/>
</dbReference>
<evidence type="ECO:0000256" key="5">
    <source>
        <dbReference type="ARBA" id="ARBA00022694"/>
    </source>
</evidence>
<name>J3VS49_9ENTR</name>
<keyword evidence="5 6" id="KW-0819">tRNA processing</keyword>
<accession>J3VS49</accession>
<comment type="subunit">
    <text evidence="6">Heterohexamer, formed by a dimer of trimers. The hexameric TusBCD complex contains 2 copies each of TusB, TusC and TusD. The TusBCD complex interacts with TusE.</text>
</comment>
<dbReference type="Pfam" id="PF02635">
    <property type="entry name" value="DsrE"/>
    <property type="match status" value="1"/>
</dbReference>
<sequence length="130" mass="13970">MSLDYCLMVTGPPFGNQRASSALQFALALLACGHCLNTVFFYQEGVTNANRLTAPASDEMDLVRAWCDLAHRYRVGLHVCAAAALRRGVTDALQASLLKCGSDNLQPGFELSGLGTLAQAVLGCDRFIQF</sequence>
<dbReference type="InterPro" id="IPR017463">
    <property type="entry name" value="Sulphur_relay_TusD/DsrE"/>
</dbReference>
<dbReference type="HAMAP" id="MF_00390">
    <property type="entry name" value="Thiourid_synth_D"/>
    <property type="match status" value="1"/>
</dbReference>
<feature type="active site" description="Cysteine persulfide intermediate" evidence="6">
    <location>
        <position position="80"/>
    </location>
</feature>
<dbReference type="KEGG" id="sect:A359_04130"/>
<protein>
    <recommendedName>
        <fullName evidence="6">Sulfurtransferase TusD</fullName>
        <ecNumber evidence="6">2.8.1.-</ecNumber>
    </recommendedName>
    <alternativeName>
        <fullName evidence="6">tRNA 2-thiouridine synthesizing protein D</fullName>
    </alternativeName>
</protein>
<dbReference type="GO" id="GO:0097163">
    <property type="term" value="F:sulfur carrier activity"/>
    <property type="evidence" value="ECO:0007669"/>
    <property type="project" value="TreeGrafter"/>
</dbReference>
<dbReference type="STRING" id="1199245.A359_04130"/>
<comment type="similarity">
    <text evidence="2 6">Belongs to the DsrE/TusD family.</text>
</comment>
<evidence type="ECO:0000256" key="1">
    <source>
        <dbReference type="ARBA" id="ARBA00004496"/>
    </source>
</evidence>
<evidence type="ECO:0000256" key="4">
    <source>
        <dbReference type="ARBA" id="ARBA00022679"/>
    </source>
</evidence>
<evidence type="ECO:0000256" key="2">
    <source>
        <dbReference type="ARBA" id="ARBA00007067"/>
    </source>
</evidence>
<proteinExistence type="inferred from homology"/>
<dbReference type="Gene3D" id="3.40.1260.10">
    <property type="entry name" value="DsrEFH-like"/>
    <property type="match status" value="1"/>
</dbReference>
<evidence type="ECO:0000256" key="6">
    <source>
        <dbReference type="HAMAP-Rule" id="MF_00390"/>
    </source>
</evidence>
<dbReference type="Proteomes" id="UP000003936">
    <property type="component" value="Chromosome"/>
</dbReference>
<organism evidence="8 9">
    <name type="scientific">secondary endosymbiont of Ctenarytaina eucalypti</name>
    <dbReference type="NCBI Taxonomy" id="1199245"/>
    <lineage>
        <taxon>Bacteria</taxon>
        <taxon>Pseudomonadati</taxon>
        <taxon>Pseudomonadota</taxon>
        <taxon>Gammaproteobacteria</taxon>
        <taxon>Enterobacterales</taxon>
        <taxon>Enterobacteriaceae</taxon>
        <taxon>aphid secondary symbionts</taxon>
    </lineage>
</organism>
<keyword evidence="3 6" id="KW-0963">Cytoplasm</keyword>
<evidence type="ECO:0000256" key="3">
    <source>
        <dbReference type="ARBA" id="ARBA00022490"/>
    </source>
</evidence>
<dbReference type="GO" id="GO:1990228">
    <property type="term" value="C:sulfurtransferase complex"/>
    <property type="evidence" value="ECO:0007669"/>
    <property type="project" value="TreeGrafter"/>
</dbReference>
<dbReference type="GO" id="GO:0016783">
    <property type="term" value="F:sulfurtransferase activity"/>
    <property type="evidence" value="ECO:0007669"/>
    <property type="project" value="UniProtKB-UniRule"/>
</dbReference>
<dbReference type="EMBL" id="CP003546">
    <property type="protein sequence ID" value="AFP84806.1"/>
    <property type="molecule type" value="Genomic_DNA"/>
</dbReference>
<dbReference type="PANTHER" id="PTHR34874:SF3">
    <property type="entry name" value="SULFURTRANSFERASE TUSD"/>
    <property type="match status" value="1"/>
</dbReference>
<comment type="function">
    <text evidence="6">Part of a sulfur-relay system required for 2-thiolation of 5-methylaminomethyl-2-thiouridine (mnm(5)s(2)U) at tRNA wobble positions. Accepts sulfur from TusA and transfers it in turn to TusE.</text>
</comment>
<keyword evidence="7" id="KW-1133">Transmembrane helix</keyword>
<dbReference type="NCBIfam" id="NF001237">
    <property type="entry name" value="PRK00207.1"/>
    <property type="match status" value="1"/>
</dbReference>
<dbReference type="InterPro" id="IPR027396">
    <property type="entry name" value="DsrEFH-like"/>
</dbReference>
<evidence type="ECO:0000313" key="8">
    <source>
        <dbReference type="EMBL" id="AFP84806.1"/>
    </source>
</evidence>
<dbReference type="GO" id="GO:0002143">
    <property type="term" value="P:tRNA wobble position uridine thiolation"/>
    <property type="evidence" value="ECO:0007669"/>
    <property type="project" value="TreeGrafter"/>
</dbReference>
<evidence type="ECO:0000313" key="9">
    <source>
        <dbReference type="Proteomes" id="UP000003936"/>
    </source>
</evidence>
<dbReference type="AlphaFoldDB" id="J3VS49"/>
<keyword evidence="7" id="KW-0472">Membrane</keyword>
<comment type="subcellular location">
    <subcellularLocation>
        <location evidence="1 6">Cytoplasm</location>
    </subcellularLocation>
</comment>
<dbReference type="HOGENOM" id="CLU_132095_0_0_6"/>
<reference evidence="8 9" key="1">
    <citation type="journal article" date="2012" name="Mol. Biol. Evol.">
        <title>Genome reduction and co-evolution between the primary and secondary bacterial symbionts of psyllids.</title>
        <authorList>
            <person name="Sloan D.B."/>
            <person name="Moran N.A."/>
        </authorList>
    </citation>
    <scope>NUCLEOTIDE SEQUENCE [LARGE SCALE GENOMIC DNA]</scope>
    <source>
        <strain evidence="8">Ceuc_S</strain>
    </source>
</reference>
<keyword evidence="7" id="KW-0812">Transmembrane</keyword>
<keyword evidence="4 6" id="KW-0808">Transferase</keyword>
<gene>
    <name evidence="6" type="primary">tusD</name>
    <name evidence="8" type="ORF">A359_04130</name>
</gene>